<feature type="domain" description="Phosphatidic acid phosphatase type 2/haloperoxidase" evidence="2">
    <location>
        <begin position="73"/>
        <end position="134"/>
    </location>
</feature>
<proteinExistence type="predicted"/>
<reference evidence="3 5" key="1">
    <citation type="journal article" date="2015" name="Biotechnol. Bioeng.">
        <title>Genome sequence and phenotypic characterization of Caulobacter segnis.</title>
        <authorList>
            <person name="Patel S."/>
            <person name="Fletcher B."/>
            <person name="Scott D.C."/>
            <person name="Ely B."/>
        </authorList>
    </citation>
    <scope>NUCLEOTIDE SEQUENCE [LARGE SCALE GENOMIC DNA]</scope>
    <source>
        <strain evidence="3 5">PS02</strain>
    </source>
</reference>
<dbReference type="AlphaFoldDB" id="A0A166SX79"/>
<comment type="caution">
    <text evidence="3">The sequence shown here is derived from an EMBL/GenBank/DDBJ whole genome shotgun (WGS) entry which is preliminary data.</text>
</comment>
<dbReference type="PATRIC" id="fig|1705578.3.peg.945"/>
<keyword evidence="1" id="KW-0472">Membrane</keyword>
<dbReference type="Proteomes" id="UP000093694">
    <property type="component" value="Unassembled WGS sequence"/>
</dbReference>
<evidence type="ECO:0000313" key="3">
    <source>
        <dbReference type="EMBL" id="OAA92894.1"/>
    </source>
</evidence>
<feature type="transmembrane region" description="Helical" evidence="1">
    <location>
        <begin position="7"/>
        <end position="28"/>
    </location>
</feature>
<dbReference type="SUPFAM" id="SSF48317">
    <property type="entry name" value="Acid phosphatase/Vanadium-dependent haloperoxidase"/>
    <property type="match status" value="1"/>
</dbReference>
<dbReference type="Proteomes" id="UP000077384">
    <property type="component" value="Unassembled WGS sequence"/>
</dbReference>
<dbReference type="EMBL" id="LROR01000036">
    <property type="protein sequence ID" value="OBR95836.1"/>
    <property type="molecule type" value="Genomic_DNA"/>
</dbReference>
<dbReference type="InterPro" id="IPR000326">
    <property type="entry name" value="PAP2/HPO"/>
</dbReference>
<dbReference type="Gene3D" id="1.20.144.10">
    <property type="entry name" value="Phosphatidic acid phosphatase type 2/haloperoxidase"/>
    <property type="match status" value="1"/>
</dbReference>
<evidence type="ECO:0000313" key="4">
    <source>
        <dbReference type="EMBL" id="OBR95836.1"/>
    </source>
</evidence>
<gene>
    <name evidence="4" type="ORF">CLCOS_12690</name>
    <name evidence="3" type="ORF">WX73_00563</name>
</gene>
<protein>
    <submittedName>
        <fullName evidence="3">PAP2 superfamily protein</fullName>
    </submittedName>
</protein>
<evidence type="ECO:0000259" key="2">
    <source>
        <dbReference type="Pfam" id="PF01569"/>
    </source>
</evidence>
<evidence type="ECO:0000256" key="1">
    <source>
        <dbReference type="SAM" id="Phobius"/>
    </source>
</evidence>
<feature type="transmembrane region" description="Helical" evidence="1">
    <location>
        <begin position="92"/>
        <end position="109"/>
    </location>
</feature>
<sequence length="148" mass="16896">MVKVKKLTILNFLGFAITSILVMCNYTKKFDNASSNFIKIYKNHLLKKSANILAVIASPKKILLISLILISFISIILLIFNKWNKINNISDNLKLLLFTILIGLSRVYLGKHFMTDIIGGYFLSGFILCFLIWIICSISKYSINEQKI</sequence>
<name>A0A166SX79_9CLOT</name>
<reference evidence="4 6" key="2">
    <citation type="journal article" date="2016" name="Front. Microbiol.">
        <title>Industrial Acetogenic Biocatalysts: A Comparative Metabolic and Genomic Analysis.</title>
        <authorList>
            <person name="Bengelsdorf F."/>
            <person name="Poehlein A."/>
            <person name="Sonja S."/>
            <person name="Erz C."/>
            <person name="Hummel T."/>
            <person name="Hoffmeister S."/>
            <person name="Daniel R."/>
            <person name="Durre P."/>
        </authorList>
    </citation>
    <scope>NUCLEOTIDE SEQUENCE [LARGE SCALE GENOMIC DNA]</scope>
    <source>
        <strain evidence="4 6">PTA-10522</strain>
    </source>
</reference>
<keyword evidence="1" id="KW-0812">Transmembrane</keyword>
<feature type="transmembrane region" description="Helical" evidence="1">
    <location>
        <begin position="62"/>
        <end position="80"/>
    </location>
</feature>
<dbReference type="Pfam" id="PF01569">
    <property type="entry name" value="PAP2"/>
    <property type="match status" value="1"/>
</dbReference>
<dbReference type="EMBL" id="LITQ01000016">
    <property type="protein sequence ID" value="OAA92894.1"/>
    <property type="molecule type" value="Genomic_DNA"/>
</dbReference>
<accession>A0A166SX79</accession>
<evidence type="ECO:0000313" key="6">
    <source>
        <dbReference type="Proteomes" id="UP000093694"/>
    </source>
</evidence>
<evidence type="ECO:0000313" key="5">
    <source>
        <dbReference type="Proteomes" id="UP000077384"/>
    </source>
</evidence>
<dbReference type="RefSeq" id="WP_063601317.1">
    <property type="nucleotide sequence ID" value="NZ_LITQ01000016.1"/>
</dbReference>
<feature type="transmembrane region" description="Helical" evidence="1">
    <location>
        <begin position="121"/>
        <end position="143"/>
    </location>
</feature>
<keyword evidence="6" id="KW-1185">Reference proteome</keyword>
<dbReference type="InterPro" id="IPR036938">
    <property type="entry name" value="PAP2/HPO_sf"/>
</dbReference>
<keyword evidence="1" id="KW-1133">Transmembrane helix</keyword>
<organism evidence="3 5">
    <name type="scientific">Clostridium coskatii</name>
    <dbReference type="NCBI Taxonomy" id="1705578"/>
    <lineage>
        <taxon>Bacteria</taxon>
        <taxon>Bacillati</taxon>
        <taxon>Bacillota</taxon>
        <taxon>Clostridia</taxon>
        <taxon>Eubacteriales</taxon>
        <taxon>Clostridiaceae</taxon>
        <taxon>Clostridium</taxon>
    </lineage>
</organism>